<comment type="caution">
    <text evidence="1">The sequence shown here is derived from an EMBL/GenBank/DDBJ whole genome shotgun (WGS) entry which is preliminary data.</text>
</comment>
<gene>
    <name evidence="1" type="ORF">PCOR1329_LOCUS4959</name>
</gene>
<reference evidence="1" key="1">
    <citation type="submission" date="2023-10" db="EMBL/GenBank/DDBJ databases">
        <authorList>
            <person name="Chen Y."/>
            <person name="Shah S."/>
            <person name="Dougan E. K."/>
            <person name="Thang M."/>
            <person name="Chan C."/>
        </authorList>
    </citation>
    <scope>NUCLEOTIDE SEQUENCE [LARGE SCALE GENOMIC DNA]</scope>
</reference>
<dbReference type="EMBL" id="CAUYUJ010001293">
    <property type="protein sequence ID" value="CAK0795238.1"/>
    <property type="molecule type" value="Genomic_DNA"/>
</dbReference>
<evidence type="ECO:0000313" key="2">
    <source>
        <dbReference type="Proteomes" id="UP001189429"/>
    </source>
</evidence>
<protein>
    <submittedName>
        <fullName evidence="1">Uncharacterized protein</fullName>
    </submittedName>
</protein>
<proteinExistence type="predicted"/>
<keyword evidence="2" id="KW-1185">Reference proteome</keyword>
<dbReference type="Proteomes" id="UP001189429">
    <property type="component" value="Unassembled WGS sequence"/>
</dbReference>
<evidence type="ECO:0000313" key="1">
    <source>
        <dbReference type="EMBL" id="CAK0795238.1"/>
    </source>
</evidence>
<name>A0ABN9PQ54_9DINO</name>
<accession>A0ABN9PQ54</accession>
<dbReference type="InterPro" id="IPR036691">
    <property type="entry name" value="Endo/exonu/phosph_ase_sf"/>
</dbReference>
<dbReference type="Gene3D" id="3.60.10.10">
    <property type="entry name" value="Endonuclease/exonuclease/phosphatase"/>
    <property type="match status" value="1"/>
</dbReference>
<organism evidence="1 2">
    <name type="scientific">Prorocentrum cordatum</name>
    <dbReference type="NCBI Taxonomy" id="2364126"/>
    <lineage>
        <taxon>Eukaryota</taxon>
        <taxon>Sar</taxon>
        <taxon>Alveolata</taxon>
        <taxon>Dinophyceae</taxon>
        <taxon>Prorocentrales</taxon>
        <taxon>Prorocentraceae</taxon>
        <taxon>Prorocentrum</taxon>
    </lineage>
</organism>
<sequence>MFAALAKSYTITACNGGRLKGLKEFLDGEPQCQCLPAQEHRAAEGRPGHAQHQAAQRGFHGVWAAALPGQGTMDSSGVTVLVPSNAMVSAPPLAEPTLVPGRAAAGHAHAGLAKGYANRAILREVLGYLARLNAIGMQWVIGGDWNLEPSVLAELREFRAAQGPVSATTRPTWCCQYFFVSVAMGLRAEQAPRADPNAQQPITRAEVDDAVSTGPRVPVSLGFHGMLGTLRARQISDPRKLRGPPPPGCARFPLDWGRAQAVIQAATDRTGFGQAWDFVLEGLHIELPGRMGRLGETTGTPISGPIGMRWGHFQPQGTNEKIGDRRDGAWHAWAAAARWAKPAPAGPAV</sequence>